<proteinExistence type="predicted"/>
<keyword evidence="1" id="KW-0812">Transmembrane</keyword>
<dbReference type="WBParaSite" id="Pan_g2844.t1">
    <property type="protein sequence ID" value="Pan_g2844.t1"/>
    <property type="gene ID" value="Pan_g2844"/>
</dbReference>
<sequence length="209" mass="22767">MGTRTTTVNYDPNGNKTYTTTYHRRRVERVILNIIFDAFIAPIIALARTFLAICIHLTVFFVIPVLLSVGIDSLGLRSDKKEFVAGFIATSSAILFTYGGFIFQHAAIPLGLSTSILSAAVSLIAVFTMPAISTYTLGAFAGAGACFGALFHWLYLEPRSETLSHILCHQYGRVATIKAKEQPSKSEQSSMTTIEEVSVTKEEINAHVG</sequence>
<evidence type="ECO:0000256" key="1">
    <source>
        <dbReference type="SAM" id="Phobius"/>
    </source>
</evidence>
<organism evidence="2 3">
    <name type="scientific">Panagrellus redivivus</name>
    <name type="common">Microworm</name>
    <dbReference type="NCBI Taxonomy" id="6233"/>
    <lineage>
        <taxon>Eukaryota</taxon>
        <taxon>Metazoa</taxon>
        <taxon>Ecdysozoa</taxon>
        <taxon>Nematoda</taxon>
        <taxon>Chromadorea</taxon>
        <taxon>Rhabditida</taxon>
        <taxon>Tylenchina</taxon>
        <taxon>Panagrolaimomorpha</taxon>
        <taxon>Panagrolaimoidea</taxon>
        <taxon>Panagrolaimidae</taxon>
        <taxon>Panagrellus</taxon>
    </lineage>
</organism>
<dbReference type="AlphaFoldDB" id="A0A7E4VU88"/>
<reference evidence="2" key="1">
    <citation type="journal article" date="2013" name="Genetics">
        <title>The draft genome and transcriptome of Panagrellus redivivus are shaped by the harsh demands of a free-living lifestyle.</title>
        <authorList>
            <person name="Srinivasan J."/>
            <person name="Dillman A.R."/>
            <person name="Macchietto M.G."/>
            <person name="Heikkinen L."/>
            <person name="Lakso M."/>
            <person name="Fracchia K.M."/>
            <person name="Antoshechkin I."/>
            <person name="Mortazavi A."/>
            <person name="Wong G."/>
            <person name="Sternberg P.W."/>
        </authorList>
    </citation>
    <scope>NUCLEOTIDE SEQUENCE [LARGE SCALE GENOMIC DNA]</scope>
    <source>
        <strain evidence="2">MT8872</strain>
    </source>
</reference>
<evidence type="ECO:0000313" key="3">
    <source>
        <dbReference type="WBParaSite" id="Pan_g2844.t1"/>
    </source>
</evidence>
<dbReference type="Proteomes" id="UP000492821">
    <property type="component" value="Unassembled WGS sequence"/>
</dbReference>
<reference evidence="3" key="2">
    <citation type="submission" date="2020-10" db="UniProtKB">
        <authorList>
            <consortium name="WormBaseParasite"/>
        </authorList>
    </citation>
    <scope>IDENTIFICATION</scope>
</reference>
<accession>A0A7E4VU88</accession>
<keyword evidence="1" id="KW-0472">Membrane</keyword>
<name>A0A7E4VU88_PANRE</name>
<feature type="transmembrane region" description="Helical" evidence="1">
    <location>
        <begin position="83"/>
        <end position="103"/>
    </location>
</feature>
<feature type="transmembrane region" description="Helical" evidence="1">
    <location>
        <begin position="110"/>
        <end position="129"/>
    </location>
</feature>
<keyword evidence="1" id="KW-1133">Transmembrane helix</keyword>
<feature type="transmembrane region" description="Helical" evidence="1">
    <location>
        <begin position="30"/>
        <end position="63"/>
    </location>
</feature>
<protein>
    <submittedName>
        <fullName evidence="3">Scamp family-domain-containing protein</fullName>
    </submittedName>
</protein>
<evidence type="ECO:0000313" key="2">
    <source>
        <dbReference type="Proteomes" id="UP000492821"/>
    </source>
</evidence>
<feature type="transmembrane region" description="Helical" evidence="1">
    <location>
        <begin position="135"/>
        <end position="156"/>
    </location>
</feature>
<keyword evidence="2" id="KW-1185">Reference proteome</keyword>